<keyword evidence="4 9" id="KW-0931">ER-Golgi transport</keyword>
<dbReference type="EMBL" id="JXXN02007720">
    <property type="protein sequence ID" value="THD19000.1"/>
    <property type="molecule type" value="Genomic_DNA"/>
</dbReference>
<dbReference type="PANTHER" id="PTHR23249:SF15">
    <property type="entry name" value="TRAFFICKING PROTEIN PARTICLE COMPLEX SUBUNIT 4"/>
    <property type="match status" value="1"/>
</dbReference>
<accession>A0A4E0RVX7</accession>
<evidence type="ECO:0000256" key="5">
    <source>
        <dbReference type="ARBA" id="ARBA00023034"/>
    </source>
</evidence>
<comment type="function">
    <text evidence="7">Core component of the TRAPP complexes which has a function of guanine nucleotide exchange factor activity for Rab1 GTPase. Plays a role in vesicular transport from endoplasmic reticulum to Golgi and autophagy. May play a role in dendrite postsynaptic membrane trafficking.</text>
</comment>
<keyword evidence="5 9" id="KW-0333">Golgi apparatus</keyword>
<dbReference type="GO" id="GO:0005794">
    <property type="term" value="C:Golgi apparatus"/>
    <property type="evidence" value="ECO:0007669"/>
    <property type="project" value="UniProtKB-SubCell"/>
</dbReference>
<evidence type="ECO:0000256" key="6">
    <source>
        <dbReference type="ARBA" id="ARBA00038179"/>
    </source>
</evidence>
<dbReference type="GO" id="GO:0006888">
    <property type="term" value="P:endoplasmic reticulum to Golgi vesicle-mediated transport"/>
    <property type="evidence" value="ECO:0007669"/>
    <property type="project" value="UniProtKB-UniRule"/>
</dbReference>
<dbReference type="Proteomes" id="UP000230066">
    <property type="component" value="Unassembled WGS sequence"/>
</dbReference>
<evidence type="ECO:0000256" key="3">
    <source>
        <dbReference type="ARBA" id="ARBA00022824"/>
    </source>
</evidence>
<evidence type="ECO:0000256" key="7">
    <source>
        <dbReference type="ARBA" id="ARBA00046052"/>
    </source>
</evidence>
<sequence>MSVYSVYVISESGSLQFYYEHSTPNTEVEKKFHFPLPFVFKVYNSRIIVDFGAMEDVKIGHAVCAIDQVSAKGTHLEDGREIMQVLSEEKNFPLTIKFAKPVPTSNDRLHLAGLWHGLHRLSRHLSPLSETSTNDFSDSQEKRAAAVFNSGIQSLECASCRIHCLESRVGVKFLLITDAKLPSASREALKRIYEAYTDYVLKNPFYAPNQLFNYDFFTTQVRAVCEQIERGIYGPS</sequence>
<evidence type="ECO:0000256" key="1">
    <source>
        <dbReference type="ARBA" id="ARBA00004555"/>
    </source>
</evidence>
<dbReference type="AlphaFoldDB" id="A0A4E0RVX7"/>
<gene>
    <name evidence="10" type="ORF">D915_010228</name>
</gene>
<organism evidence="10 11">
    <name type="scientific">Fasciola hepatica</name>
    <name type="common">Liver fluke</name>
    <dbReference type="NCBI Taxonomy" id="6192"/>
    <lineage>
        <taxon>Eukaryota</taxon>
        <taxon>Metazoa</taxon>
        <taxon>Spiralia</taxon>
        <taxon>Lophotrochozoa</taxon>
        <taxon>Platyhelminthes</taxon>
        <taxon>Trematoda</taxon>
        <taxon>Digenea</taxon>
        <taxon>Plagiorchiida</taxon>
        <taxon>Echinostomata</taxon>
        <taxon>Echinostomatoidea</taxon>
        <taxon>Fasciolidae</taxon>
        <taxon>Fasciola</taxon>
    </lineage>
</organism>
<dbReference type="Gene3D" id="3.30.450.70">
    <property type="match status" value="1"/>
</dbReference>
<dbReference type="GO" id="GO:0030008">
    <property type="term" value="C:TRAPP complex"/>
    <property type="evidence" value="ECO:0007669"/>
    <property type="project" value="UniProtKB-UniRule"/>
</dbReference>
<evidence type="ECO:0000313" key="11">
    <source>
        <dbReference type="Proteomes" id="UP000230066"/>
    </source>
</evidence>
<dbReference type="SUPFAM" id="SSF64356">
    <property type="entry name" value="SNARE-like"/>
    <property type="match status" value="1"/>
</dbReference>
<dbReference type="InterPro" id="IPR011012">
    <property type="entry name" value="Longin-like_dom_sf"/>
</dbReference>
<comment type="subunit">
    <text evidence="8">Component of the multisubunit TRAPP (transport protein particle) complex, which includes at least TRAPPC2, TRAPPC2L, TRAPPC3, TRAPPC3L, TRAPPC4, TRAPPC5, TRAPPC8, TRAPPC9, TRAPPC10, TRAPPC11 and TRAPPC12. Interacts with SDC2.</text>
</comment>
<proteinExistence type="inferred from homology"/>
<dbReference type="InterPro" id="IPR007233">
    <property type="entry name" value="TRAPPC"/>
</dbReference>
<evidence type="ECO:0000256" key="8">
    <source>
        <dbReference type="ARBA" id="ARBA00046941"/>
    </source>
</evidence>
<dbReference type="Pfam" id="PF04099">
    <property type="entry name" value="Sybindin"/>
    <property type="match status" value="1"/>
</dbReference>
<evidence type="ECO:0000256" key="9">
    <source>
        <dbReference type="RuleBase" id="RU366065"/>
    </source>
</evidence>
<comment type="subcellular location">
    <subcellularLocation>
        <location evidence="9">Endoplasmic reticulum</location>
    </subcellularLocation>
    <subcellularLocation>
        <location evidence="9">Golgi apparatus</location>
        <location evidence="9">cis-Golgi network</location>
    </subcellularLocation>
    <subcellularLocation>
        <location evidence="1">Golgi apparatus</location>
    </subcellularLocation>
</comment>
<dbReference type="Gene3D" id="2.30.42.40">
    <property type="match status" value="1"/>
</dbReference>
<dbReference type="SMART" id="SM01399">
    <property type="entry name" value="Sybindin"/>
    <property type="match status" value="1"/>
</dbReference>
<protein>
    <recommendedName>
        <fullName evidence="9">Trafficking protein particle complex subunit</fullName>
    </recommendedName>
</protein>
<evidence type="ECO:0000256" key="2">
    <source>
        <dbReference type="ARBA" id="ARBA00022448"/>
    </source>
</evidence>
<dbReference type="PANTHER" id="PTHR23249">
    <property type="entry name" value="TRAFFICKING PROTEIN PARTICLE COMPLEX SUBUNIT"/>
    <property type="match status" value="1"/>
</dbReference>
<evidence type="ECO:0000256" key="4">
    <source>
        <dbReference type="ARBA" id="ARBA00022892"/>
    </source>
</evidence>
<dbReference type="GO" id="GO:0005783">
    <property type="term" value="C:endoplasmic reticulum"/>
    <property type="evidence" value="ECO:0007669"/>
    <property type="project" value="UniProtKB-SubCell"/>
</dbReference>
<keyword evidence="2 9" id="KW-0813">Transport</keyword>
<keyword evidence="11" id="KW-1185">Reference proteome</keyword>
<name>A0A4E0RVX7_FASHE</name>
<comment type="caution">
    <text evidence="10">The sequence shown here is derived from an EMBL/GenBank/DDBJ whole genome shotgun (WGS) entry which is preliminary data.</text>
</comment>
<keyword evidence="3 9" id="KW-0256">Endoplasmic reticulum</keyword>
<reference evidence="10" key="1">
    <citation type="submission" date="2019-03" db="EMBL/GenBank/DDBJ databases">
        <title>Improved annotation for the trematode Fasciola hepatica.</title>
        <authorList>
            <person name="Choi Y.-J."/>
            <person name="Martin J."/>
            <person name="Mitreva M."/>
        </authorList>
    </citation>
    <scope>NUCLEOTIDE SEQUENCE [LARGE SCALE GENOMIC DNA]</scope>
</reference>
<evidence type="ECO:0000313" key="10">
    <source>
        <dbReference type="EMBL" id="THD19000.1"/>
    </source>
</evidence>
<comment type="similarity">
    <text evidence="6">Belongs to the TRAPP small subunits family. TRAPPC4 subfamily.</text>
</comment>
<comment type="subunit">
    <text evidence="9">Part of the multisubunit transport protein particle (TRAPP) complex.</text>
</comment>